<dbReference type="PROSITE" id="PS01335">
    <property type="entry name" value="METHYLGLYOXAL_SYNTH"/>
    <property type="match status" value="1"/>
</dbReference>
<gene>
    <name evidence="2" type="primary">mgsA</name>
    <name evidence="4" type="ORF">RCF98_10475</name>
</gene>
<dbReference type="PANTHER" id="PTHR30492">
    <property type="entry name" value="METHYLGLYOXAL SYNTHASE"/>
    <property type="match status" value="1"/>
</dbReference>
<dbReference type="PANTHER" id="PTHR30492:SF0">
    <property type="entry name" value="METHYLGLYOXAL SYNTHASE"/>
    <property type="match status" value="1"/>
</dbReference>
<keyword evidence="5" id="KW-1185">Reference proteome</keyword>
<dbReference type="InterPro" id="IPR011607">
    <property type="entry name" value="MGS-like_dom"/>
</dbReference>
<dbReference type="NCBIfam" id="NF003559">
    <property type="entry name" value="PRK05234.1"/>
    <property type="match status" value="1"/>
</dbReference>
<comment type="function">
    <text evidence="2">Catalyzes the formation of methylglyoxal from dihydroxyacetone phosphate.</text>
</comment>
<name>A0ABY9ML49_9GAMM</name>
<keyword evidence="2 4" id="KW-0456">Lyase</keyword>
<comment type="similarity">
    <text evidence="1 2">Belongs to the methylglyoxal synthase family.</text>
</comment>
<dbReference type="InterPro" id="IPR018148">
    <property type="entry name" value="Methylglyoxal_synth_AS"/>
</dbReference>
<sequence>MKIHKQRVALVAHDNLKPELLGWAKENWRILADCELFATGTTGKQVMEQTGLGVSCFLSGPYGGDQQIGARISEGLLDILIFFWDPMSTAPHDADVKALLRLATLMNIPVANNRSTADCILVMIQQQQLHHQQKRSEIPKQVNYRFASIHPASLVH</sequence>
<feature type="domain" description="MGS-like" evidence="3">
    <location>
        <begin position="1"/>
        <end position="156"/>
    </location>
</feature>
<evidence type="ECO:0000256" key="2">
    <source>
        <dbReference type="HAMAP-Rule" id="MF_00549"/>
    </source>
</evidence>
<evidence type="ECO:0000313" key="4">
    <source>
        <dbReference type="EMBL" id="WML89395.1"/>
    </source>
</evidence>
<dbReference type="Pfam" id="PF02142">
    <property type="entry name" value="MGS"/>
    <property type="match status" value="1"/>
</dbReference>
<dbReference type="SUPFAM" id="SSF52335">
    <property type="entry name" value="Methylglyoxal synthase-like"/>
    <property type="match status" value="1"/>
</dbReference>
<feature type="active site" description="Proton donor/acceptor" evidence="2">
    <location>
        <position position="65"/>
    </location>
</feature>
<feature type="binding site" evidence="2">
    <location>
        <begin position="39"/>
        <end position="42"/>
    </location>
    <ligand>
        <name>substrate</name>
    </ligand>
</feature>
<dbReference type="EMBL" id="CP133218">
    <property type="protein sequence ID" value="WML89395.1"/>
    <property type="molecule type" value="Genomic_DNA"/>
</dbReference>
<dbReference type="GO" id="GO:0008929">
    <property type="term" value="F:methylglyoxal synthase activity"/>
    <property type="evidence" value="ECO:0007669"/>
    <property type="project" value="UniProtKB-EC"/>
</dbReference>
<dbReference type="CDD" id="cd01422">
    <property type="entry name" value="MGS"/>
    <property type="match status" value="1"/>
</dbReference>
<dbReference type="InterPro" id="IPR004363">
    <property type="entry name" value="Methylgl_synth"/>
</dbReference>
<protein>
    <recommendedName>
        <fullName evidence="2">Methylglyoxal synthase</fullName>
        <shortName evidence="2">MGS</shortName>
        <ecNumber evidence="2">4.2.3.3</ecNumber>
    </recommendedName>
</protein>
<feature type="binding site" evidence="2">
    <location>
        <begin position="59"/>
        <end position="60"/>
    </location>
    <ligand>
        <name>substrate</name>
    </ligand>
</feature>
<feature type="binding site" evidence="2">
    <location>
        <position position="13"/>
    </location>
    <ligand>
        <name>substrate</name>
    </ligand>
</feature>
<organism evidence="4 5">
    <name type="scientific">Thiothrix lacustris</name>
    <dbReference type="NCBI Taxonomy" id="525917"/>
    <lineage>
        <taxon>Bacteria</taxon>
        <taxon>Pseudomonadati</taxon>
        <taxon>Pseudomonadota</taxon>
        <taxon>Gammaproteobacteria</taxon>
        <taxon>Thiotrichales</taxon>
        <taxon>Thiotrichaceae</taxon>
        <taxon>Thiothrix</taxon>
    </lineage>
</organism>
<dbReference type="PIRSF" id="PIRSF006614">
    <property type="entry name" value="Methylglyox_syn"/>
    <property type="match status" value="1"/>
</dbReference>
<accession>A0ABY9ML49</accession>
<dbReference type="PROSITE" id="PS51855">
    <property type="entry name" value="MGS"/>
    <property type="match status" value="1"/>
</dbReference>
<reference evidence="4 5" key="1">
    <citation type="submission" date="2023-08" db="EMBL/GenBank/DDBJ databases">
        <title>New molecular markers tilS and rpoB for phylogenetic and monitoring studies of the genus Thiothrix biodiversity.</title>
        <authorList>
            <person name="Ravin N.V."/>
            <person name="Smolyakov D."/>
            <person name="Markov N.D."/>
            <person name="Beletsky A.V."/>
            <person name="Mardanov A.V."/>
            <person name="Rudenko T.S."/>
            <person name="Grabovich M.Y."/>
        </authorList>
    </citation>
    <scope>NUCLEOTIDE SEQUENCE [LARGE SCALE GENOMIC DNA]</scope>
    <source>
        <strain evidence="4 5">MK1</strain>
    </source>
</reference>
<dbReference type="Proteomes" id="UP001236657">
    <property type="component" value="Chromosome"/>
</dbReference>
<dbReference type="NCBIfam" id="TIGR00160">
    <property type="entry name" value="MGSA"/>
    <property type="match status" value="1"/>
</dbReference>
<dbReference type="HAMAP" id="MF_00549">
    <property type="entry name" value="Methylglyoxal_synth"/>
    <property type="match status" value="1"/>
</dbReference>
<dbReference type="RefSeq" id="WP_308893638.1">
    <property type="nucleotide sequence ID" value="NZ_CP133218.1"/>
</dbReference>
<dbReference type="EC" id="4.2.3.3" evidence="2"/>
<feature type="binding site" evidence="2">
    <location>
        <position position="17"/>
    </location>
    <ligand>
        <name>substrate</name>
    </ligand>
</feature>
<dbReference type="SMART" id="SM00851">
    <property type="entry name" value="MGS"/>
    <property type="match status" value="1"/>
</dbReference>
<evidence type="ECO:0000259" key="3">
    <source>
        <dbReference type="PROSITE" id="PS51855"/>
    </source>
</evidence>
<evidence type="ECO:0000256" key="1">
    <source>
        <dbReference type="ARBA" id="ARBA00006287"/>
    </source>
</evidence>
<comment type="catalytic activity">
    <reaction evidence="2">
        <text>dihydroxyacetone phosphate = methylglyoxal + phosphate</text>
        <dbReference type="Rhea" id="RHEA:17937"/>
        <dbReference type="ChEBI" id="CHEBI:17158"/>
        <dbReference type="ChEBI" id="CHEBI:43474"/>
        <dbReference type="ChEBI" id="CHEBI:57642"/>
        <dbReference type="EC" id="4.2.3.3"/>
    </reaction>
</comment>
<dbReference type="Gene3D" id="3.40.50.1380">
    <property type="entry name" value="Methylglyoxal synthase-like domain"/>
    <property type="match status" value="1"/>
</dbReference>
<dbReference type="InterPro" id="IPR036914">
    <property type="entry name" value="MGS-like_dom_sf"/>
</dbReference>
<feature type="binding site" evidence="2">
    <location>
        <position position="92"/>
    </location>
    <ligand>
        <name>substrate</name>
    </ligand>
</feature>
<proteinExistence type="inferred from homology"/>
<evidence type="ECO:0000313" key="5">
    <source>
        <dbReference type="Proteomes" id="UP001236657"/>
    </source>
</evidence>